<reference evidence="3 4" key="1">
    <citation type="submission" date="2024-07" db="EMBL/GenBank/DDBJ databases">
        <authorList>
            <person name="Lee S."/>
            <person name="Kang M."/>
        </authorList>
    </citation>
    <scope>NUCLEOTIDE SEQUENCE [LARGE SCALE GENOMIC DNA]</scope>
    <source>
        <strain evidence="3 4">DS6</strain>
    </source>
</reference>
<evidence type="ECO:0000313" key="3">
    <source>
        <dbReference type="EMBL" id="MEX0428126.1"/>
    </source>
</evidence>
<evidence type="ECO:0000259" key="2">
    <source>
        <dbReference type="Pfam" id="PF03781"/>
    </source>
</evidence>
<dbReference type="PANTHER" id="PTHR23150">
    <property type="entry name" value="SULFATASE MODIFYING FACTOR 1, 2"/>
    <property type="match status" value="1"/>
</dbReference>
<gene>
    <name evidence="3" type="ORF">AB3X52_10895</name>
</gene>
<accession>A0ABV3SYV5</accession>
<name>A0ABV3SYV5_9ACTN</name>
<proteinExistence type="predicted"/>
<evidence type="ECO:0000313" key="4">
    <source>
        <dbReference type="Proteomes" id="UP001556631"/>
    </source>
</evidence>
<keyword evidence="4" id="KW-1185">Reference proteome</keyword>
<dbReference type="Pfam" id="PF03781">
    <property type="entry name" value="FGE-sulfatase"/>
    <property type="match status" value="1"/>
</dbReference>
<dbReference type="InterPro" id="IPR042095">
    <property type="entry name" value="SUMF_sf"/>
</dbReference>
<comment type="caution">
    <text evidence="3">The sequence shown here is derived from an EMBL/GenBank/DDBJ whole genome shotgun (WGS) entry which is preliminary data.</text>
</comment>
<feature type="domain" description="Sulfatase-modifying factor enzyme-like" evidence="2">
    <location>
        <begin position="41"/>
        <end position="327"/>
    </location>
</feature>
<dbReference type="PANTHER" id="PTHR23150:SF19">
    <property type="entry name" value="FORMYLGLYCINE-GENERATING ENZYME"/>
    <property type="match status" value="1"/>
</dbReference>
<dbReference type="InterPro" id="IPR005532">
    <property type="entry name" value="SUMF_dom"/>
</dbReference>
<protein>
    <submittedName>
        <fullName evidence="3">Formylglycine-generating enzyme family protein</fullName>
    </submittedName>
</protein>
<organism evidence="3 4">
    <name type="scientific">Nocardioides eburneus</name>
    <dbReference type="NCBI Taxonomy" id="3231482"/>
    <lineage>
        <taxon>Bacteria</taxon>
        <taxon>Bacillati</taxon>
        <taxon>Actinomycetota</taxon>
        <taxon>Actinomycetes</taxon>
        <taxon>Propionibacteriales</taxon>
        <taxon>Nocardioidaceae</taxon>
        <taxon>Nocardioides</taxon>
    </lineage>
</organism>
<dbReference type="SUPFAM" id="SSF56436">
    <property type="entry name" value="C-type lectin-like"/>
    <property type="match status" value="1"/>
</dbReference>
<evidence type="ECO:0000256" key="1">
    <source>
        <dbReference type="SAM" id="MobiDB-lite"/>
    </source>
</evidence>
<dbReference type="Gene3D" id="3.90.1580.10">
    <property type="entry name" value="paralog of FGE (formylglycine-generating enzyme)"/>
    <property type="match status" value="1"/>
</dbReference>
<dbReference type="InterPro" id="IPR016187">
    <property type="entry name" value="CTDL_fold"/>
</dbReference>
<dbReference type="RefSeq" id="WP_367994094.1">
    <property type="nucleotide sequence ID" value="NZ_JBFPJR010000016.1"/>
</dbReference>
<feature type="region of interest" description="Disordered" evidence="1">
    <location>
        <begin position="24"/>
        <end position="69"/>
    </location>
</feature>
<dbReference type="InterPro" id="IPR051043">
    <property type="entry name" value="Sulfatase_Mod_Factor_Kinase"/>
</dbReference>
<dbReference type="EMBL" id="JBFPJR010000016">
    <property type="protein sequence ID" value="MEX0428126.1"/>
    <property type="molecule type" value="Genomic_DNA"/>
</dbReference>
<dbReference type="Proteomes" id="UP001556631">
    <property type="component" value="Unassembled WGS sequence"/>
</dbReference>
<sequence length="338" mass="36255">MSGPCCVPAPEPEPLGLGTIRRIGAPPATRPPALPRKRRRGLVDLPGGTFARGDSTGEGYPADGEGPVHDVTLPPFRIDATTVTNEEFARFVKATGHVTTAEREGFSAVFHLTFTGDPRDVLGRSPDTPWWLGVRGATWRSPEGPGSSIRQRSHHPVVHVSYDDALAYCAWAGTRLPTEAEWEYAARGGLDGARFPWGDELVPGGVHRCNVWQGDFPEVNTLDDGFLTTAPAKHYAPNGFGIYQSVGNVWEWCADWFSPTCYADCAAAASSAGRAVADPRGPDEGLTRVMRGGSFLCHESYCHRYRVSARSSSPPDSTAANLGFRCVADVAPTAPHAG</sequence>